<dbReference type="EMBL" id="FUXA01000016">
    <property type="protein sequence ID" value="SJZ98805.1"/>
    <property type="molecule type" value="Genomic_DNA"/>
</dbReference>
<organism evidence="1 2">
    <name type="scientific">Eubacterium ruminantium</name>
    <dbReference type="NCBI Taxonomy" id="42322"/>
    <lineage>
        <taxon>Bacteria</taxon>
        <taxon>Bacillati</taxon>
        <taxon>Bacillota</taxon>
        <taxon>Clostridia</taxon>
        <taxon>Eubacteriales</taxon>
        <taxon>Eubacteriaceae</taxon>
        <taxon>Eubacterium</taxon>
    </lineage>
</organism>
<dbReference type="AlphaFoldDB" id="A0A1T4Q4U0"/>
<proteinExistence type="predicted"/>
<protein>
    <submittedName>
        <fullName evidence="1">Uncharacterized protein</fullName>
    </submittedName>
</protein>
<reference evidence="1 2" key="1">
    <citation type="submission" date="2017-02" db="EMBL/GenBank/DDBJ databases">
        <authorList>
            <person name="Peterson S.W."/>
        </authorList>
    </citation>
    <scope>NUCLEOTIDE SEQUENCE [LARGE SCALE GENOMIC DNA]</scope>
    <source>
        <strain evidence="1 2">ATCC 17233</strain>
    </source>
</reference>
<dbReference type="Proteomes" id="UP000189857">
    <property type="component" value="Unassembled WGS sequence"/>
</dbReference>
<name>A0A1T4Q4U0_9FIRM</name>
<evidence type="ECO:0000313" key="2">
    <source>
        <dbReference type="Proteomes" id="UP000189857"/>
    </source>
</evidence>
<dbReference type="RefSeq" id="WP_078788056.1">
    <property type="nucleotide sequence ID" value="NZ_FMTO01000014.1"/>
</dbReference>
<sequence>MMKKKCIIYITCLIPLIWVGASYIDTVINNGNEKPKYAPWNVFTWIRETETETESCKVVSCENANGNYRITIEDTNGNLWAYYDSDKREIGEMIIPIWSENGNEIIGIIEGGN</sequence>
<gene>
    <name evidence="1" type="ORF">SAMN02745110_02263</name>
</gene>
<accession>A0A1T4Q4U0</accession>
<keyword evidence="2" id="KW-1185">Reference proteome</keyword>
<evidence type="ECO:0000313" key="1">
    <source>
        <dbReference type="EMBL" id="SJZ98805.1"/>
    </source>
</evidence>